<gene>
    <name evidence="2" type="ORF">Vafri_19373</name>
</gene>
<proteinExistence type="predicted"/>
<reference evidence="2" key="1">
    <citation type="journal article" date="2021" name="Proc. Natl. Acad. Sci. U.S.A.">
        <title>Three genomes in the algal genus Volvox reveal the fate of a haploid sex-determining region after a transition to homothallism.</title>
        <authorList>
            <person name="Yamamoto K."/>
            <person name="Hamaji T."/>
            <person name="Kawai-Toyooka H."/>
            <person name="Matsuzaki R."/>
            <person name="Takahashi F."/>
            <person name="Nishimura Y."/>
            <person name="Kawachi M."/>
            <person name="Noguchi H."/>
            <person name="Minakuchi Y."/>
            <person name="Umen J.G."/>
            <person name="Toyoda A."/>
            <person name="Nozaki H."/>
        </authorList>
    </citation>
    <scope>NUCLEOTIDE SEQUENCE</scope>
    <source>
        <strain evidence="2">NIES-3780</strain>
    </source>
</reference>
<keyword evidence="3" id="KW-1185">Reference proteome</keyword>
<evidence type="ECO:0000256" key="1">
    <source>
        <dbReference type="SAM" id="MobiDB-lite"/>
    </source>
</evidence>
<feature type="compositionally biased region" description="Low complexity" evidence="1">
    <location>
        <begin position="247"/>
        <end position="275"/>
    </location>
</feature>
<name>A0A8J4FC32_9CHLO</name>
<feature type="compositionally biased region" description="Low complexity" evidence="1">
    <location>
        <begin position="307"/>
        <end position="319"/>
    </location>
</feature>
<organism evidence="2 3">
    <name type="scientific">Volvox africanus</name>
    <dbReference type="NCBI Taxonomy" id="51714"/>
    <lineage>
        <taxon>Eukaryota</taxon>
        <taxon>Viridiplantae</taxon>
        <taxon>Chlorophyta</taxon>
        <taxon>core chlorophytes</taxon>
        <taxon>Chlorophyceae</taxon>
        <taxon>CS clade</taxon>
        <taxon>Chlamydomonadales</taxon>
        <taxon>Volvocaceae</taxon>
        <taxon>Volvox</taxon>
    </lineage>
</organism>
<dbReference type="EMBL" id="BNCO01000077">
    <property type="protein sequence ID" value="GIL65694.1"/>
    <property type="molecule type" value="Genomic_DNA"/>
</dbReference>
<feature type="region of interest" description="Disordered" evidence="1">
    <location>
        <begin position="247"/>
        <end position="347"/>
    </location>
</feature>
<feature type="compositionally biased region" description="Low complexity" evidence="1">
    <location>
        <begin position="199"/>
        <end position="212"/>
    </location>
</feature>
<protein>
    <submittedName>
        <fullName evidence="2">Uncharacterized protein</fullName>
    </submittedName>
</protein>
<feature type="region of interest" description="Disordered" evidence="1">
    <location>
        <begin position="187"/>
        <end position="229"/>
    </location>
</feature>
<dbReference type="AlphaFoldDB" id="A0A8J4FC32"/>
<accession>A0A8J4FC32</accession>
<evidence type="ECO:0000313" key="2">
    <source>
        <dbReference type="EMBL" id="GIL65694.1"/>
    </source>
</evidence>
<sequence>MATDWLVDGWQQRTQQKLAFAGCMAALLSLRNDPLRTAPMFRDFAHKLMGYGGAAIIFSGIQETCRAVRGQHDFLNSAISGAVTGAVVVGHYQGPKYRFLGVVTWGSLGAVLHIANAVLHPRYYFEEYLIREGLLSPEATRYRQALSHPQSSQTGLLFPEYEHRDVFVAAKAIRDREISEINQRLAAARTAPSSGPGGEALEAEQNGEQQQQQDEEEEEEPADDDPGYQTWLQTAGFQADALLLQPKQQLQQQPGSSSNSTAITTATTTNTTTSSPGDSHVSGSDLEAVDGVLGPGGGGGYSEKRATSTTTAANASSWSIWVKPWKWRSGKAPSGGAGKADGQERNN</sequence>
<feature type="compositionally biased region" description="Acidic residues" evidence="1">
    <location>
        <begin position="213"/>
        <end position="226"/>
    </location>
</feature>
<evidence type="ECO:0000313" key="3">
    <source>
        <dbReference type="Proteomes" id="UP000747399"/>
    </source>
</evidence>
<dbReference type="Proteomes" id="UP000747399">
    <property type="component" value="Unassembled WGS sequence"/>
</dbReference>
<comment type="caution">
    <text evidence="2">The sequence shown here is derived from an EMBL/GenBank/DDBJ whole genome shotgun (WGS) entry which is preliminary data.</text>
</comment>